<dbReference type="InterPro" id="IPR036514">
    <property type="entry name" value="SGNH_hydro_sf"/>
</dbReference>
<comment type="similarity">
    <text evidence="1">Belongs to the 'GDSL' lipolytic enzyme family. Platelet-activating factor acetylhydrolase IB beta/gamma subunits subfamily.</text>
</comment>
<comment type="caution">
    <text evidence="4">The sequence shown here is derived from an EMBL/GenBank/DDBJ whole genome shotgun (WGS) entry which is preliminary data.</text>
</comment>
<evidence type="ECO:0000259" key="3">
    <source>
        <dbReference type="Pfam" id="PF13472"/>
    </source>
</evidence>
<dbReference type="PANTHER" id="PTHR11852">
    <property type="entry name" value="PLATELET-ACTIVATING FACTOR ACETYLHYDROLASE"/>
    <property type="match status" value="1"/>
</dbReference>
<dbReference type="Proteomes" id="UP001642540">
    <property type="component" value="Unassembled WGS sequence"/>
</dbReference>
<dbReference type="PANTHER" id="PTHR11852:SF0">
    <property type="entry name" value="PLATELET-ACTIVATING FACTOR ACETYLHYDROLASE IB SUBUNIT BETA HOMOLOG"/>
    <property type="match status" value="1"/>
</dbReference>
<organism evidence="4 5">
    <name type="scientific">Orchesella dallaii</name>
    <dbReference type="NCBI Taxonomy" id="48710"/>
    <lineage>
        <taxon>Eukaryota</taxon>
        <taxon>Metazoa</taxon>
        <taxon>Ecdysozoa</taxon>
        <taxon>Arthropoda</taxon>
        <taxon>Hexapoda</taxon>
        <taxon>Collembola</taxon>
        <taxon>Entomobryomorpha</taxon>
        <taxon>Entomobryoidea</taxon>
        <taxon>Orchesellidae</taxon>
        <taxon>Orchesellinae</taxon>
        <taxon>Orchesella</taxon>
    </lineage>
</organism>
<sequence length="239" mass="26913">MAYSFVGFAVLLLAGLALSQKPWDSVERTESWWQERHRDILNSTASQANQIKVVFIGSSSIEKWASDGRQIWDAKYAPLGAINYGIGGDRTEHVIWRIDNGELDGLRPQLVVVYIGSNNVPVHSNNSEIVRGVDTVITKIHEKVPDANILYLGFFPRGDVNPISNTLARIVDITDSLETIVDGDTQRRSHVFDIFSSLAPPSMDRINEEFYQGDKLHLNSDGYALWDRLMNSTFYDLLD</sequence>
<keyword evidence="5" id="KW-1185">Reference proteome</keyword>
<evidence type="ECO:0000256" key="2">
    <source>
        <dbReference type="SAM" id="SignalP"/>
    </source>
</evidence>
<protein>
    <recommendedName>
        <fullName evidence="3">SGNH hydrolase-type esterase domain-containing protein</fullName>
    </recommendedName>
</protein>
<feature type="chain" id="PRO_5046026332" description="SGNH hydrolase-type esterase domain-containing protein" evidence="2">
    <location>
        <begin position="20"/>
        <end position="239"/>
    </location>
</feature>
<gene>
    <name evidence="4" type="ORF">ODALV1_LOCUS17947</name>
</gene>
<keyword evidence="2" id="KW-0732">Signal</keyword>
<dbReference type="Gene3D" id="3.40.50.1110">
    <property type="entry name" value="SGNH hydrolase"/>
    <property type="match status" value="1"/>
</dbReference>
<dbReference type="EMBL" id="CAXLJM020000057">
    <property type="protein sequence ID" value="CAL8118026.1"/>
    <property type="molecule type" value="Genomic_DNA"/>
</dbReference>
<proteinExistence type="inferred from homology"/>
<dbReference type="InterPro" id="IPR013830">
    <property type="entry name" value="SGNH_hydro"/>
</dbReference>
<dbReference type="Pfam" id="PF13472">
    <property type="entry name" value="Lipase_GDSL_2"/>
    <property type="match status" value="1"/>
</dbReference>
<feature type="signal peptide" evidence="2">
    <location>
        <begin position="1"/>
        <end position="19"/>
    </location>
</feature>
<reference evidence="4 5" key="1">
    <citation type="submission" date="2024-08" db="EMBL/GenBank/DDBJ databases">
        <authorList>
            <person name="Cucini C."/>
            <person name="Frati F."/>
        </authorList>
    </citation>
    <scope>NUCLEOTIDE SEQUENCE [LARGE SCALE GENOMIC DNA]</scope>
</reference>
<accession>A0ABP1R258</accession>
<dbReference type="SUPFAM" id="SSF52266">
    <property type="entry name" value="SGNH hydrolase"/>
    <property type="match status" value="1"/>
</dbReference>
<feature type="domain" description="SGNH hydrolase-type esterase" evidence="3">
    <location>
        <begin position="55"/>
        <end position="225"/>
    </location>
</feature>
<name>A0ABP1R258_9HEXA</name>
<evidence type="ECO:0000256" key="1">
    <source>
        <dbReference type="ARBA" id="ARBA00038184"/>
    </source>
</evidence>
<evidence type="ECO:0000313" key="4">
    <source>
        <dbReference type="EMBL" id="CAL8118026.1"/>
    </source>
</evidence>
<evidence type="ECO:0000313" key="5">
    <source>
        <dbReference type="Proteomes" id="UP001642540"/>
    </source>
</evidence>